<keyword evidence="8" id="KW-1185">Reference proteome</keyword>
<comment type="subcellular location">
    <subcellularLocation>
        <location evidence="1">Membrane</location>
        <topology evidence="1">Multi-pass membrane protein</topology>
    </subcellularLocation>
</comment>
<evidence type="ECO:0000256" key="3">
    <source>
        <dbReference type="ARBA" id="ARBA00022989"/>
    </source>
</evidence>
<reference evidence="7" key="1">
    <citation type="submission" date="2021-06" db="EMBL/GenBank/DDBJ databases">
        <authorList>
            <person name="Hodson N. C."/>
            <person name="Mongue J. A."/>
            <person name="Jaron S. K."/>
        </authorList>
    </citation>
    <scope>NUCLEOTIDE SEQUENCE</scope>
</reference>
<feature type="transmembrane region" description="Helical" evidence="6">
    <location>
        <begin position="195"/>
        <end position="215"/>
    </location>
</feature>
<dbReference type="Pfam" id="PF13903">
    <property type="entry name" value="Claudin_2"/>
    <property type="match status" value="1"/>
</dbReference>
<proteinExistence type="predicted"/>
<comment type="caution">
    <text evidence="7">The sequence shown here is derived from an EMBL/GenBank/DDBJ whole genome shotgun (WGS) entry which is preliminary data.</text>
</comment>
<evidence type="ECO:0000313" key="7">
    <source>
        <dbReference type="EMBL" id="CAG7628980.1"/>
    </source>
</evidence>
<dbReference type="AlphaFoldDB" id="A0A8J2NI37"/>
<feature type="transmembrane region" description="Helical" evidence="6">
    <location>
        <begin position="270"/>
        <end position="291"/>
    </location>
</feature>
<dbReference type="Proteomes" id="UP000708208">
    <property type="component" value="Unassembled WGS sequence"/>
</dbReference>
<organism evidence="7 8">
    <name type="scientific">Allacma fusca</name>
    <dbReference type="NCBI Taxonomy" id="39272"/>
    <lineage>
        <taxon>Eukaryota</taxon>
        <taxon>Metazoa</taxon>
        <taxon>Ecdysozoa</taxon>
        <taxon>Arthropoda</taxon>
        <taxon>Hexapoda</taxon>
        <taxon>Collembola</taxon>
        <taxon>Symphypleona</taxon>
        <taxon>Sminthuridae</taxon>
        <taxon>Allacma</taxon>
    </lineage>
</organism>
<accession>A0A8J2NI37</accession>
<gene>
    <name evidence="7" type="ORF">AFUS01_LOCUS13</name>
</gene>
<dbReference type="PANTHER" id="PTHR10671">
    <property type="entry name" value="EPITHELIAL MEMBRANE PROTEIN-RELATED"/>
    <property type="match status" value="1"/>
</dbReference>
<name>A0A8J2NI37_9HEXA</name>
<dbReference type="GO" id="GO:0005886">
    <property type="term" value="C:plasma membrane"/>
    <property type="evidence" value="ECO:0007669"/>
    <property type="project" value="TreeGrafter"/>
</dbReference>
<evidence type="ECO:0000313" key="8">
    <source>
        <dbReference type="Proteomes" id="UP000708208"/>
    </source>
</evidence>
<feature type="region of interest" description="Disordered" evidence="5">
    <location>
        <begin position="39"/>
        <end position="66"/>
    </location>
</feature>
<dbReference type="InterPro" id="IPR004031">
    <property type="entry name" value="PMP22/EMP/MP20/Claudin"/>
</dbReference>
<keyword evidence="2 6" id="KW-0812">Transmembrane</keyword>
<protein>
    <submittedName>
        <fullName evidence="7">Uncharacterized protein</fullName>
    </submittedName>
</protein>
<dbReference type="InterPro" id="IPR050579">
    <property type="entry name" value="PMP-22/EMP/MP20-like"/>
</dbReference>
<feature type="transmembrane region" description="Helical" evidence="6">
    <location>
        <begin position="93"/>
        <end position="111"/>
    </location>
</feature>
<keyword evidence="4 6" id="KW-0472">Membrane</keyword>
<dbReference type="EMBL" id="CAJVCH010000001">
    <property type="protein sequence ID" value="CAG7628980.1"/>
    <property type="molecule type" value="Genomic_DNA"/>
</dbReference>
<evidence type="ECO:0000256" key="6">
    <source>
        <dbReference type="SAM" id="Phobius"/>
    </source>
</evidence>
<keyword evidence="3 6" id="KW-1133">Transmembrane helix</keyword>
<sequence length="313" mass="35840">MASIKFAAHVVATAENQDVCRDDSLKKSMFNTPVSEWSMVPPSLKTHGSNKSAPVRSSHQLSEREKQRRAELIARAKEKREALIKQIRCEKKLMFFSSCVALISAFIWIIAVSTDFWYGVTADESKQSKSNSTVQPLKVFVSSHTGVWKMCRTHRSNNTDETWCKPHPLFPDQEEIRRDPGLDEHVVDYTRTTTIFAVISLFTMAMSLFSAFYTFKNSRYVYKRLAAGIYFITTLTVLVVLEVTITLLRYEKTHVPFKHPEGSSSYYGFSFHMGWAVFFVYLLNGCIFLVLSRKRKGEKEDGTIEDGLRIIGR</sequence>
<evidence type="ECO:0000256" key="1">
    <source>
        <dbReference type="ARBA" id="ARBA00004141"/>
    </source>
</evidence>
<feature type="transmembrane region" description="Helical" evidence="6">
    <location>
        <begin position="227"/>
        <end position="250"/>
    </location>
</feature>
<evidence type="ECO:0000256" key="2">
    <source>
        <dbReference type="ARBA" id="ARBA00022692"/>
    </source>
</evidence>
<dbReference type="OrthoDB" id="5917530at2759"/>
<feature type="compositionally biased region" description="Polar residues" evidence="5">
    <location>
        <begin position="46"/>
        <end position="60"/>
    </location>
</feature>
<dbReference type="PANTHER" id="PTHR10671:SF82">
    <property type="entry name" value="GH19567P"/>
    <property type="match status" value="1"/>
</dbReference>
<evidence type="ECO:0000256" key="5">
    <source>
        <dbReference type="SAM" id="MobiDB-lite"/>
    </source>
</evidence>
<evidence type="ECO:0000256" key="4">
    <source>
        <dbReference type="ARBA" id="ARBA00023136"/>
    </source>
</evidence>